<dbReference type="PROSITE" id="PS00606">
    <property type="entry name" value="KS3_1"/>
    <property type="match status" value="1"/>
</dbReference>
<dbReference type="SUPFAM" id="SSF53901">
    <property type="entry name" value="Thiolase-like"/>
    <property type="match status" value="1"/>
</dbReference>
<keyword evidence="6" id="KW-0812">Transmembrane</keyword>
<evidence type="ECO:0000256" key="6">
    <source>
        <dbReference type="SAM" id="Phobius"/>
    </source>
</evidence>
<feature type="domain" description="Carrier" evidence="7">
    <location>
        <begin position="1842"/>
        <end position="1918"/>
    </location>
</feature>
<evidence type="ECO:0000256" key="1">
    <source>
        <dbReference type="ARBA" id="ARBA00022450"/>
    </source>
</evidence>
<dbReference type="Pfam" id="PF04547">
    <property type="entry name" value="Anoctamin"/>
    <property type="match status" value="1"/>
</dbReference>
<feature type="domain" description="Carrier" evidence="7">
    <location>
        <begin position="1170"/>
        <end position="1246"/>
    </location>
</feature>
<feature type="transmembrane region" description="Helical" evidence="6">
    <location>
        <begin position="2272"/>
        <end position="2297"/>
    </location>
</feature>
<keyword evidence="6" id="KW-0472">Membrane</keyword>
<keyword evidence="2" id="KW-0597">Phosphoprotein</keyword>
<evidence type="ECO:0000259" key="8">
    <source>
        <dbReference type="PROSITE" id="PS52004"/>
    </source>
</evidence>
<dbReference type="PANTHER" id="PTHR43074">
    <property type="entry name" value="OMEGA-3 POLYUNSATURATED FATTY ACID SYNTHASE PFAB-RELATED"/>
    <property type="match status" value="1"/>
</dbReference>
<evidence type="ECO:0000256" key="3">
    <source>
        <dbReference type="ARBA" id="ARBA00022679"/>
    </source>
</evidence>
<dbReference type="GO" id="GO:0006633">
    <property type="term" value="P:fatty acid biosynthetic process"/>
    <property type="evidence" value="ECO:0007669"/>
    <property type="project" value="InterPro"/>
</dbReference>
<dbReference type="InterPro" id="IPR009081">
    <property type="entry name" value="PP-bd_ACP"/>
</dbReference>
<feature type="coiled-coil region" evidence="4">
    <location>
        <begin position="1090"/>
        <end position="1138"/>
    </location>
</feature>
<feature type="domain" description="Carrier" evidence="7">
    <location>
        <begin position="1619"/>
        <end position="1695"/>
    </location>
</feature>
<feature type="domain" description="Carrier" evidence="7">
    <location>
        <begin position="1387"/>
        <end position="1463"/>
    </location>
</feature>
<gene>
    <name evidence="9" type="ORF">AB1Y20_006965</name>
</gene>
<protein>
    <submittedName>
        <fullName evidence="9">Uncharacterized protein</fullName>
    </submittedName>
</protein>
<dbReference type="GO" id="GO:0004315">
    <property type="term" value="F:3-oxoacyl-[acyl-carrier-protein] synthase activity"/>
    <property type="evidence" value="ECO:0007669"/>
    <property type="project" value="InterPro"/>
</dbReference>
<dbReference type="InterPro" id="IPR016039">
    <property type="entry name" value="Thiolase-like"/>
</dbReference>
<dbReference type="SUPFAM" id="SSF52151">
    <property type="entry name" value="FabD/lysophospholipase-like"/>
    <property type="match status" value="1"/>
</dbReference>
<proteinExistence type="predicted"/>
<evidence type="ECO:0000259" key="7">
    <source>
        <dbReference type="PROSITE" id="PS50075"/>
    </source>
</evidence>
<dbReference type="InterPro" id="IPR014031">
    <property type="entry name" value="Ketoacyl_synth_C"/>
</dbReference>
<dbReference type="Gene3D" id="1.10.1200.10">
    <property type="entry name" value="ACP-like"/>
    <property type="match status" value="10"/>
</dbReference>
<dbReference type="SUPFAM" id="SSF47336">
    <property type="entry name" value="ACP-like"/>
    <property type="match status" value="10"/>
</dbReference>
<dbReference type="InterPro" id="IPR032821">
    <property type="entry name" value="PKS_assoc"/>
</dbReference>
<feature type="domain" description="Carrier" evidence="7">
    <location>
        <begin position="1280"/>
        <end position="1356"/>
    </location>
</feature>
<feature type="domain" description="Carrier" evidence="7">
    <location>
        <begin position="2066"/>
        <end position="2142"/>
    </location>
</feature>
<feature type="coiled-coil region" evidence="4">
    <location>
        <begin position="22"/>
        <end position="49"/>
    </location>
</feature>
<dbReference type="InterPro" id="IPR014043">
    <property type="entry name" value="Acyl_transferase_dom"/>
</dbReference>
<feature type="domain" description="Carrier" evidence="7">
    <location>
        <begin position="2171"/>
        <end position="2247"/>
    </location>
</feature>
<dbReference type="CDD" id="cd00833">
    <property type="entry name" value="PKS"/>
    <property type="match status" value="1"/>
</dbReference>
<dbReference type="Pfam" id="PF00550">
    <property type="entry name" value="PP-binding"/>
    <property type="match status" value="10"/>
</dbReference>
<dbReference type="Gene3D" id="3.40.366.10">
    <property type="entry name" value="Malonyl-Coenzyme A Acyl Carrier Protein, domain 2"/>
    <property type="match status" value="1"/>
</dbReference>
<dbReference type="Pfam" id="PF00109">
    <property type="entry name" value="ketoacyl-synt"/>
    <property type="match status" value="1"/>
</dbReference>
<keyword evidence="10" id="KW-1185">Reference proteome</keyword>
<feature type="domain" description="Carrier" evidence="7">
    <location>
        <begin position="1958"/>
        <end position="2034"/>
    </location>
</feature>
<feature type="compositionally biased region" description="Low complexity" evidence="5">
    <location>
        <begin position="1361"/>
        <end position="1384"/>
    </location>
</feature>
<comment type="caution">
    <text evidence="9">The sequence shown here is derived from an EMBL/GenBank/DDBJ whole genome shotgun (WGS) entry which is preliminary data.</text>
</comment>
<dbReference type="InterPro" id="IPR049452">
    <property type="entry name" value="Anoctamin_TM"/>
</dbReference>
<dbReference type="Gene3D" id="3.40.47.10">
    <property type="match status" value="1"/>
</dbReference>
<dbReference type="Pfam" id="PF16197">
    <property type="entry name" value="KAsynt_C_assoc"/>
    <property type="match status" value="1"/>
</dbReference>
<dbReference type="InterPro" id="IPR016036">
    <property type="entry name" value="Malonyl_transacylase_ACP-bd"/>
</dbReference>
<dbReference type="PANTHER" id="PTHR43074:SF1">
    <property type="entry name" value="BETA-KETOACYL SYNTHASE FAMILY PROTEIN-RELATED"/>
    <property type="match status" value="1"/>
</dbReference>
<feature type="region of interest" description="Disordered" evidence="5">
    <location>
        <begin position="1360"/>
        <end position="1384"/>
    </location>
</feature>
<dbReference type="PROSITE" id="PS52004">
    <property type="entry name" value="KS3_2"/>
    <property type="match status" value="1"/>
</dbReference>
<dbReference type="SUPFAM" id="SSF55048">
    <property type="entry name" value="Probable ACP-binding domain of malonyl-CoA ACP transacylase"/>
    <property type="match status" value="1"/>
</dbReference>
<keyword evidence="4" id="KW-0175">Coiled coil</keyword>
<evidence type="ECO:0000313" key="9">
    <source>
        <dbReference type="EMBL" id="KAL1510668.1"/>
    </source>
</evidence>
<feature type="domain" description="Ketosynthase family 3 (KS3)" evidence="8">
    <location>
        <begin position="90"/>
        <end position="548"/>
    </location>
</feature>
<accession>A0AB34J1V7</accession>
<reference evidence="9 10" key="1">
    <citation type="journal article" date="2024" name="Science">
        <title>Giant polyketide synthase enzymes in the biosynthesis of giant marine polyether toxins.</title>
        <authorList>
            <person name="Fallon T.R."/>
            <person name="Shende V.V."/>
            <person name="Wierzbicki I.H."/>
            <person name="Pendleton A.L."/>
            <person name="Watervoot N.F."/>
            <person name="Auber R.P."/>
            <person name="Gonzalez D.J."/>
            <person name="Wisecaver J.H."/>
            <person name="Moore B.S."/>
        </authorList>
    </citation>
    <scope>NUCLEOTIDE SEQUENCE [LARGE SCALE GENOMIC DNA]</scope>
    <source>
        <strain evidence="9 10">12B1</strain>
    </source>
</reference>
<dbReference type="Proteomes" id="UP001515480">
    <property type="component" value="Unassembled WGS sequence"/>
</dbReference>
<evidence type="ECO:0000256" key="4">
    <source>
        <dbReference type="SAM" id="Coils"/>
    </source>
</evidence>
<name>A0AB34J1V7_PRYPA</name>
<keyword evidence="1" id="KW-0596">Phosphopantetheine</keyword>
<dbReference type="SMART" id="SM00825">
    <property type="entry name" value="PKS_KS"/>
    <property type="match status" value="1"/>
</dbReference>
<dbReference type="Gene3D" id="3.30.70.250">
    <property type="entry name" value="Malonyl-CoA ACP transacylase, ACP-binding"/>
    <property type="match status" value="1"/>
</dbReference>
<dbReference type="InterPro" id="IPR020841">
    <property type="entry name" value="PKS_Beta-ketoAc_synthase_dom"/>
</dbReference>
<organism evidence="9 10">
    <name type="scientific">Prymnesium parvum</name>
    <name type="common">Toxic golden alga</name>
    <dbReference type="NCBI Taxonomy" id="97485"/>
    <lineage>
        <taxon>Eukaryota</taxon>
        <taxon>Haptista</taxon>
        <taxon>Haptophyta</taxon>
        <taxon>Prymnesiophyceae</taxon>
        <taxon>Prymnesiales</taxon>
        <taxon>Prymnesiaceae</taxon>
        <taxon>Prymnesium</taxon>
    </lineage>
</organism>
<keyword evidence="6" id="KW-1133">Transmembrane helix</keyword>
<dbReference type="InterPro" id="IPR016035">
    <property type="entry name" value="Acyl_Trfase/lysoPLipase"/>
</dbReference>
<evidence type="ECO:0000313" key="10">
    <source>
        <dbReference type="Proteomes" id="UP001515480"/>
    </source>
</evidence>
<dbReference type="InterPro" id="IPR036736">
    <property type="entry name" value="ACP-like_sf"/>
</dbReference>
<feature type="domain" description="Carrier" evidence="7">
    <location>
        <begin position="1726"/>
        <end position="1802"/>
    </location>
</feature>
<dbReference type="PROSITE" id="PS50075">
    <property type="entry name" value="CARRIER"/>
    <property type="match status" value="10"/>
</dbReference>
<keyword evidence="3" id="KW-0808">Transferase</keyword>
<sequence length="2586" mass="273866">MVRPQTARAHANGAAPSAPVQLDQLTGTLQQLSQSLSSLERRMSASEELAHKQMSVLDQLVAASPISTPRATRAASPATSPPVKHAATKDEHVAIIGYSCILPGGENAVEAWEMVQAGIDNITDIPPDRVDVSAYFHPDKNMPDKIYCTRGGFIPPFEFDPREFNFNMLQMEDTDTNQTLSLLKVKEALEDANIDTSPATKKNIGCVLGIGGGQKASNEFYSRLNYVVVDKVLRQMGVPEKDVEVAVEKYKAHFPQWRLDSFPGFLGNVTAGRVCNVFNLDGMNCVVDAACASSLISVKVAIEELLHGDCETMLAGATCTDCSIGMYMAFSKTPVFSTKPQVTAYDKDAKGMLIGEGSVIYVLKRLQSAVRDGDRIHAVIRSCSSSSDGKAPGIYAPTVEGQELAIRRAHQHAGIDASSVTLVEGHGTGTPVGDAIELTALKNVLGEGDSRRERVAVGSIKSNIGHLKAVAGAAGMLKVVMALKHKILPKTINVKEPPVLRDGSRIQDTAIYINTRNRPWFTTPGVPRRAGVSSFGFGGSNYHCILEEYEPEHTAPYRVHATPDLVLLAAPSVAQMTKACDAALAELSAAVAKADASDDKSAFSFAAKQMEHVYYKFATANKMRGGIPANHARVGFVCSSPRAAVAILEAVASRLRSHPQQPSWTLPKHGAHFRASGMTTTGKVAALFSGQGSQYTYMFDDTAMNWPPMRTAISQMDQASQKARPAGCPLVSETLYPRQHYESEPEPEHNSFMQETLHSQPCTTAVAVGAFDIFSQAGFQPDFVAGHSLGEIAALYAGGVIERETAFELVCHRATAMSDACKAAKDEAMAAVIGPNASALKIAGANVWLANINDPSQVVISGSKAAVAAESEKLIKSGFRVVPLKVSGAFHTPLMKAAAATFEKHVRAASATFKPAKSRVYSNVTGGLAYNGDASASADLLSKHITSSVRWIEEVQSMHRDGARVFVEFGPRPTLSKFVEKIVQGDDVFVVSVNPSKEKSSDMQLREAAVQLGVIGVPMSNFDPWPVINTYKLGKNPELPPVAKSKGTMKLTAATFVAPRTKRAREEAMNDGYKISGNVMANIVPSEADIKSKEYEMQKLKTEAEEAKKEAESLKKAIAAAEARAEAARAEMRSLKQGMQVSPAQTAQAKPAKGCTAAQVSQKTGGVSAEHATKVVLDVLAAKTGYEPEMIEMDMNLETELGVDSIKRVEILSEVQKELNVEAQNVAALSRTQTVGEVVEAMIKELGGAQHSPAPMATAAPGALPTSTSTTAATGNVSAEHATKVVLDVLAAKTGYEPEMIEMDMNLETELGVDSIKRVEILSEVQKELSVEAQNVAALSRTQTVGEVVEAMIKELGGIRPSSVSAPKTAPAAAPTPAAPTGGVSAEHATKVVLDVLAAKTGYEPEMIEMDMNLETELGVDSIKRVEILSEVQKELNVEAQNVAALSRTQTVGEVVEAMIKELGGAKPASAPVAPVAKAAPVVKAAPPAASIPAAPTGGVSAEHATKVVLDVLAAKTGYEPEMIEMDMNLETELGVDSIKRVEILSEVQKELNVEAQNVAALSRTQTVGEVVEAMIKELGGAKPASAPVAPVAKAAPVVKAAPPAASIPAAPAGGVSAEHATKVVLDVLAAKTGYEPEMIEMDMNLETELGVDSIKRVEILSEVQKELNVEAQNVAALSRTQTVGEVVEAMIKELGGAKPASAPVAKAAPAAAPTPAAPTGGVSAEHATKVVLDVLAAKTGYEPEMIEMDMNLETELGVDSIKRVEILSEVQKELNVEAQNVAALSRTQTVGEVVEAMIKELGGAKPASAPVAPVAKAAPVVKAAPAPVPTPAAPTGGVSAEHATKVVLDVLAAKTGYEPEMIEMDMNLETELGVDSIKRVEILSEVQKELNVEAQNVAALSRTQTVGEVVEAMIKELGGAKPASATVAPVAKAAPVVKAAPAPVPTPAAPTGGVSAEHATKVVLDVLAAKTGYEPEMIEMDMNLETELGVDSIKRVEILSEVQKELNVEAQNVAALSRTQTVGEVVEAMIKELGGAKPASAPVAKAAPAAAASTLAAPTGGVSAEHATKVVLDVLAAKTGYEPEMIEMDMNLETELGVDSIKRVEILSEVQKELNVEAQNVAALSRTQTVGEVVEAMIKELGGAQPASAPAVKTAPAPTPAAPTGGVSAEHATKVVLDVLAAKTGYEPEMIELDMNLETELGVDSIKRVEILSEVQKELNVEAQNVAALSRTQTVGEVVEAMIKELGIRAPFVRTPSLPCCTDFWDGCFQYGYSISFAAAMPMLSILSMVVGLVMLRATIFRLLYVQRRIAPRGSSGLGVWSDLLSMMTILAMGSNTVFAALLIRDSGIISCPSSPLPAPPSSCGEWSTSTLILGVLLLLVVLRLAINALTPENPVWLQLLLARGRHFEQHGRTYDPALLSAAMSTERAERRRNERYGAAARISAALRSALWSLPVCVVKAYAEIRRRKAADPPRQPSREYSLLAEESVLVSRLSRERKIRSEASGTARQPSHEYNLLVEESVLVSRLSRERNMRSEASGTAPPSDSGPPPEIVDPFFMPAAFLGPLVRRFGVVIGIITVVLELL</sequence>
<evidence type="ECO:0000256" key="2">
    <source>
        <dbReference type="ARBA" id="ARBA00022553"/>
    </source>
</evidence>
<dbReference type="Pfam" id="PF02801">
    <property type="entry name" value="Ketoacyl-synt_C"/>
    <property type="match status" value="1"/>
</dbReference>
<feature type="transmembrane region" description="Helical" evidence="6">
    <location>
        <begin position="2318"/>
        <end position="2345"/>
    </location>
</feature>
<dbReference type="InterPro" id="IPR001227">
    <property type="entry name" value="Ac_transferase_dom_sf"/>
</dbReference>
<feature type="domain" description="Carrier" evidence="7">
    <location>
        <begin position="1503"/>
        <end position="1579"/>
    </location>
</feature>
<dbReference type="EMBL" id="JBGBPQ010000015">
    <property type="protein sequence ID" value="KAL1510668.1"/>
    <property type="molecule type" value="Genomic_DNA"/>
</dbReference>
<dbReference type="InterPro" id="IPR014030">
    <property type="entry name" value="Ketoacyl_synth_N"/>
</dbReference>
<dbReference type="SMART" id="SM00827">
    <property type="entry name" value="PKS_AT"/>
    <property type="match status" value="1"/>
</dbReference>
<dbReference type="InterPro" id="IPR018201">
    <property type="entry name" value="Ketoacyl_synth_AS"/>
</dbReference>
<evidence type="ECO:0000256" key="5">
    <source>
        <dbReference type="SAM" id="MobiDB-lite"/>
    </source>
</evidence>
<dbReference type="InterPro" id="IPR052568">
    <property type="entry name" value="PKS-FAS_Synthase"/>
</dbReference>
<dbReference type="Pfam" id="PF00698">
    <property type="entry name" value="Acyl_transf_1"/>
    <property type="match status" value="1"/>
</dbReference>